<organism evidence="1 2">
    <name type="scientific">Portunus trituberculatus</name>
    <name type="common">Swimming crab</name>
    <name type="synonym">Neptunus trituberculatus</name>
    <dbReference type="NCBI Taxonomy" id="210409"/>
    <lineage>
        <taxon>Eukaryota</taxon>
        <taxon>Metazoa</taxon>
        <taxon>Ecdysozoa</taxon>
        <taxon>Arthropoda</taxon>
        <taxon>Crustacea</taxon>
        <taxon>Multicrustacea</taxon>
        <taxon>Malacostraca</taxon>
        <taxon>Eumalacostraca</taxon>
        <taxon>Eucarida</taxon>
        <taxon>Decapoda</taxon>
        <taxon>Pleocyemata</taxon>
        <taxon>Brachyura</taxon>
        <taxon>Eubrachyura</taxon>
        <taxon>Portunoidea</taxon>
        <taxon>Portunidae</taxon>
        <taxon>Portuninae</taxon>
        <taxon>Portunus</taxon>
    </lineage>
</organism>
<evidence type="ECO:0000313" key="2">
    <source>
        <dbReference type="Proteomes" id="UP000324222"/>
    </source>
</evidence>
<accession>A0A5B7JVR7</accession>
<proteinExistence type="predicted"/>
<name>A0A5B7JVR7_PORTR</name>
<dbReference type="AlphaFoldDB" id="A0A5B7JVR7"/>
<keyword evidence="2" id="KW-1185">Reference proteome</keyword>
<dbReference type="EMBL" id="VSRR010108713">
    <property type="protein sequence ID" value="MPC97128.1"/>
    <property type="molecule type" value="Genomic_DNA"/>
</dbReference>
<gene>
    <name evidence="1" type="ORF">E2C01_092422</name>
</gene>
<evidence type="ECO:0000313" key="1">
    <source>
        <dbReference type="EMBL" id="MPC97128.1"/>
    </source>
</evidence>
<dbReference type="OrthoDB" id="6350799at2759"/>
<sequence>MLDVVKTSADQGGTIVHGRMIVVCYTCEMVRDRVLVAPSSSVSGGESRATGLDRVRCRQRGAVMPRFHVFVVSWRGAVRWGFARGISCGSEMRLGTELRNFLSPFRPVLAVRFRCSHCDGQDIDEGNSGGHRMAPPRKLSHSCSAGLLPTFRRLQVGGDGQVVAPTPARSPALHRGSVTIPHAGGLLR</sequence>
<protein>
    <submittedName>
        <fullName evidence="1">Uncharacterized protein</fullName>
    </submittedName>
</protein>
<comment type="caution">
    <text evidence="1">The sequence shown here is derived from an EMBL/GenBank/DDBJ whole genome shotgun (WGS) entry which is preliminary data.</text>
</comment>
<reference evidence="1 2" key="1">
    <citation type="submission" date="2019-05" db="EMBL/GenBank/DDBJ databases">
        <title>Another draft genome of Portunus trituberculatus and its Hox gene families provides insights of decapod evolution.</title>
        <authorList>
            <person name="Jeong J.-H."/>
            <person name="Song I."/>
            <person name="Kim S."/>
            <person name="Choi T."/>
            <person name="Kim D."/>
            <person name="Ryu S."/>
            <person name="Kim W."/>
        </authorList>
    </citation>
    <scope>NUCLEOTIDE SEQUENCE [LARGE SCALE GENOMIC DNA]</scope>
    <source>
        <tissue evidence="1">Muscle</tissue>
    </source>
</reference>
<dbReference type="Proteomes" id="UP000324222">
    <property type="component" value="Unassembled WGS sequence"/>
</dbReference>